<name>A0ABW7QHF2_9ACTN</name>
<sequence length="108" mass="11917">MGIQDVIEGKKQWRAHLARVKALPPDYQIVYKEMQKYLFKVGPVDLPDGALLPGIVDFFEEGAAAGKGVLELIGTDVAAFCDDLIKDSRTYADLYQESLGNNSGRARE</sequence>
<dbReference type="Proteomes" id="UP001610818">
    <property type="component" value="Unassembled WGS sequence"/>
</dbReference>
<dbReference type="Gene3D" id="1.10.1900.10">
    <property type="entry name" value="c-terminal domain of poly(a) binding protein"/>
    <property type="match status" value="1"/>
</dbReference>
<dbReference type="SUPFAM" id="SSF158560">
    <property type="entry name" value="BH3980-like"/>
    <property type="match status" value="1"/>
</dbReference>
<organism evidence="1 2">
    <name type="scientific">Streptomyces longisporoflavus</name>
    <dbReference type="NCBI Taxonomy" id="28044"/>
    <lineage>
        <taxon>Bacteria</taxon>
        <taxon>Bacillati</taxon>
        <taxon>Actinomycetota</taxon>
        <taxon>Actinomycetes</taxon>
        <taxon>Kitasatosporales</taxon>
        <taxon>Streptomycetaceae</taxon>
        <taxon>Streptomyces</taxon>
    </lineage>
</organism>
<protein>
    <submittedName>
        <fullName evidence="1">DUF1048 domain-containing protein</fullName>
    </submittedName>
</protein>
<dbReference type="InterPro" id="IPR008316">
    <property type="entry name" value="UCP029876"/>
</dbReference>
<dbReference type="RefSeq" id="WP_397708064.1">
    <property type="nucleotide sequence ID" value="NZ_JBIRGN010000001.1"/>
</dbReference>
<accession>A0ABW7QHF2</accession>
<dbReference type="EMBL" id="JBIRGQ010000001">
    <property type="protein sequence ID" value="MFH8544394.1"/>
    <property type="molecule type" value="Genomic_DNA"/>
</dbReference>
<gene>
    <name evidence="1" type="ORF">ACH4F9_05200</name>
</gene>
<evidence type="ECO:0000313" key="2">
    <source>
        <dbReference type="Proteomes" id="UP001610818"/>
    </source>
</evidence>
<keyword evidence="2" id="KW-1185">Reference proteome</keyword>
<dbReference type="Pfam" id="PF06304">
    <property type="entry name" value="DUF1048"/>
    <property type="match status" value="1"/>
</dbReference>
<comment type="caution">
    <text evidence="1">The sequence shown here is derived from an EMBL/GenBank/DDBJ whole genome shotgun (WGS) entry which is preliminary data.</text>
</comment>
<evidence type="ECO:0000313" key="1">
    <source>
        <dbReference type="EMBL" id="MFH8544394.1"/>
    </source>
</evidence>
<reference evidence="1 2" key="1">
    <citation type="submission" date="2024-10" db="EMBL/GenBank/DDBJ databases">
        <title>The Natural Products Discovery Center: Release of the First 8490 Sequenced Strains for Exploring Actinobacteria Biosynthetic Diversity.</title>
        <authorList>
            <person name="Kalkreuter E."/>
            <person name="Kautsar S.A."/>
            <person name="Yang D."/>
            <person name="Bader C.D."/>
            <person name="Teijaro C.N."/>
            <person name="Fluegel L."/>
            <person name="Davis C.M."/>
            <person name="Simpson J.R."/>
            <person name="Lauterbach L."/>
            <person name="Steele A.D."/>
            <person name="Gui C."/>
            <person name="Meng S."/>
            <person name="Li G."/>
            <person name="Viehrig K."/>
            <person name="Ye F."/>
            <person name="Su P."/>
            <person name="Kiefer A.F."/>
            <person name="Nichols A."/>
            <person name="Cepeda A.J."/>
            <person name="Yan W."/>
            <person name="Fan B."/>
            <person name="Jiang Y."/>
            <person name="Adhikari A."/>
            <person name="Zheng C.-J."/>
            <person name="Schuster L."/>
            <person name="Cowan T.M."/>
            <person name="Smanski M.J."/>
            <person name="Chevrette M.G."/>
            <person name="De Carvalho L.P.S."/>
            <person name="Shen B."/>
        </authorList>
    </citation>
    <scope>NUCLEOTIDE SEQUENCE [LARGE SCALE GENOMIC DNA]</scope>
    <source>
        <strain evidence="1 2">NPDC017990</strain>
    </source>
</reference>
<proteinExistence type="predicted"/>